<dbReference type="GO" id="GO:0016747">
    <property type="term" value="F:acyltransferase activity, transferring groups other than amino-acyl groups"/>
    <property type="evidence" value="ECO:0007669"/>
    <property type="project" value="InterPro"/>
</dbReference>
<dbReference type="SUPFAM" id="SSF55729">
    <property type="entry name" value="Acyl-CoA N-acyltransferases (Nat)"/>
    <property type="match status" value="1"/>
</dbReference>
<feature type="domain" description="N-acetyltransferase" evidence="1">
    <location>
        <begin position="136"/>
        <end position="297"/>
    </location>
</feature>
<dbReference type="Gene3D" id="3.40.630.30">
    <property type="match status" value="1"/>
</dbReference>
<accession>A0A927K660</accession>
<evidence type="ECO:0000313" key="3">
    <source>
        <dbReference type="Proteomes" id="UP000616839"/>
    </source>
</evidence>
<reference evidence="2" key="1">
    <citation type="submission" date="2020-09" db="EMBL/GenBank/DDBJ databases">
        <title>Nocardioides sp. strain MJB4 16S ribosomal RNA gene Genome sequencing and assembly.</title>
        <authorList>
            <person name="Kim I."/>
        </authorList>
    </citation>
    <scope>NUCLEOTIDE SEQUENCE</scope>
    <source>
        <strain evidence="2">MJB4</strain>
    </source>
</reference>
<dbReference type="AlphaFoldDB" id="A0A927K660"/>
<sequence length="298" mass="31205">MLWRVRTTLPDRPGALAVLAGHCGAAGVNILGLQVFPGVEAVTDELVLQVPTGWGERELVLLVEGSGGRGVRAVPCTEGALADQPTRYVQAARRILAEPAGFPEVVARLLDGEPDRAVASDDGQDSMELRVDDVLVQLRRAAPFTATEHARGAALAELVTDVLARARDGVLREPAAGRAGAGAVPDYVVEGSSVSAVAGGRVVGRAELRAGTAEPGVHEVTLRVDPVWQRRGIGTRLLTDVARLASGLGGAEIVLTTDAGNQAVLPMVLAAGLRSRIRMAADRLVVRIPVHELKPLRV</sequence>
<gene>
    <name evidence="2" type="ORF">IE331_02865</name>
</gene>
<organism evidence="2 3">
    <name type="scientific">Nocardioides donggukensis</name>
    <dbReference type="NCBI Taxonomy" id="2774019"/>
    <lineage>
        <taxon>Bacteria</taxon>
        <taxon>Bacillati</taxon>
        <taxon>Actinomycetota</taxon>
        <taxon>Actinomycetes</taxon>
        <taxon>Propionibacteriales</taxon>
        <taxon>Nocardioidaceae</taxon>
        <taxon>Nocardioides</taxon>
    </lineage>
</organism>
<evidence type="ECO:0000259" key="1">
    <source>
        <dbReference type="PROSITE" id="PS51186"/>
    </source>
</evidence>
<name>A0A927K660_9ACTN</name>
<keyword evidence="3" id="KW-1185">Reference proteome</keyword>
<dbReference type="Pfam" id="PF00583">
    <property type="entry name" value="Acetyltransf_1"/>
    <property type="match status" value="1"/>
</dbReference>
<protein>
    <submittedName>
        <fullName evidence="2">GNAT family N-acetyltransferase</fullName>
    </submittedName>
</protein>
<evidence type="ECO:0000313" key="2">
    <source>
        <dbReference type="EMBL" id="MBD8868556.1"/>
    </source>
</evidence>
<proteinExistence type="predicted"/>
<dbReference type="InterPro" id="IPR016181">
    <property type="entry name" value="Acyl_CoA_acyltransferase"/>
</dbReference>
<dbReference type="Proteomes" id="UP000616839">
    <property type="component" value="Unassembled WGS sequence"/>
</dbReference>
<dbReference type="CDD" id="cd04301">
    <property type="entry name" value="NAT_SF"/>
    <property type="match status" value="1"/>
</dbReference>
<comment type="caution">
    <text evidence="2">The sequence shown here is derived from an EMBL/GenBank/DDBJ whole genome shotgun (WGS) entry which is preliminary data.</text>
</comment>
<dbReference type="EMBL" id="JACYXZ010000001">
    <property type="protein sequence ID" value="MBD8868556.1"/>
    <property type="molecule type" value="Genomic_DNA"/>
</dbReference>
<dbReference type="PROSITE" id="PS51186">
    <property type="entry name" value="GNAT"/>
    <property type="match status" value="1"/>
</dbReference>
<dbReference type="InterPro" id="IPR000182">
    <property type="entry name" value="GNAT_dom"/>
</dbReference>